<evidence type="ECO:0000259" key="7">
    <source>
        <dbReference type="PROSITE" id="PS51007"/>
    </source>
</evidence>
<feature type="domain" description="Cytochrome c" evidence="7">
    <location>
        <begin position="16"/>
        <end position="110"/>
    </location>
</feature>
<feature type="chain" id="PRO_5047106081" evidence="6">
    <location>
        <begin position="18"/>
        <end position="161"/>
    </location>
</feature>
<name>A0ABV7D578_9PROT</name>
<dbReference type="EMBL" id="JBHRSL010000007">
    <property type="protein sequence ID" value="MFC3052085.1"/>
    <property type="molecule type" value="Genomic_DNA"/>
</dbReference>
<keyword evidence="1 4" id="KW-0349">Heme</keyword>
<sequence length="161" mass="17347">MKLIPVLGLLAAFTVPAFSEGREALKAEFDWKMNCQGCHQADASGSEGGAPDMRGVVARFLSVEGGREYLVQVPGAAYAPVNDEELAALLNWLLVEYDKDDLPADFKPYSGKEVGSLRKAALMDEAATTRAALIEKFEGPKPHPDSYSTKIASGEGLDDQR</sequence>
<organism evidence="8 9">
    <name type="scientific">Kordiimonas pumila</name>
    <dbReference type="NCBI Taxonomy" id="2161677"/>
    <lineage>
        <taxon>Bacteria</taxon>
        <taxon>Pseudomonadati</taxon>
        <taxon>Pseudomonadota</taxon>
        <taxon>Alphaproteobacteria</taxon>
        <taxon>Kordiimonadales</taxon>
        <taxon>Kordiimonadaceae</taxon>
        <taxon>Kordiimonas</taxon>
    </lineage>
</organism>
<dbReference type="Proteomes" id="UP001595444">
    <property type="component" value="Unassembled WGS sequence"/>
</dbReference>
<feature type="region of interest" description="Disordered" evidence="5">
    <location>
        <begin position="136"/>
        <end position="161"/>
    </location>
</feature>
<evidence type="ECO:0000256" key="2">
    <source>
        <dbReference type="ARBA" id="ARBA00022723"/>
    </source>
</evidence>
<dbReference type="InterPro" id="IPR036909">
    <property type="entry name" value="Cyt_c-like_dom_sf"/>
</dbReference>
<evidence type="ECO:0000313" key="8">
    <source>
        <dbReference type="EMBL" id="MFC3052085.1"/>
    </source>
</evidence>
<evidence type="ECO:0000256" key="4">
    <source>
        <dbReference type="PROSITE-ProRule" id="PRU00433"/>
    </source>
</evidence>
<dbReference type="SUPFAM" id="SSF46626">
    <property type="entry name" value="Cytochrome c"/>
    <property type="match status" value="1"/>
</dbReference>
<accession>A0ABV7D578</accession>
<protein>
    <submittedName>
        <fullName evidence="8">C-type cytochrome</fullName>
    </submittedName>
</protein>
<evidence type="ECO:0000313" key="9">
    <source>
        <dbReference type="Proteomes" id="UP001595444"/>
    </source>
</evidence>
<dbReference type="RefSeq" id="WP_194214616.1">
    <property type="nucleotide sequence ID" value="NZ_CP061205.1"/>
</dbReference>
<dbReference type="Gene3D" id="1.10.760.10">
    <property type="entry name" value="Cytochrome c-like domain"/>
    <property type="match status" value="1"/>
</dbReference>
<keyword evidence="9" id="KW-1185">Reference proteome</keyword>
<evidence type="ECO:0000256" key="6">
    <source>
        <dbReference type="SAM" id="SignalP"/>
    </source>
</evidence>
<evidence type="ECO:0000256" key="5">
    <source>
        <dbReference type="SAM" id="MobiDB-lite"/>
    </source>
</evidence>
<keyword evidence="3 4" id="KW-0408">Iron</keyword>
<keyword evidence="2 4" id="KW-0479">Metal-binding</keyword>
<proteinExistence type="predicted"/>
<comment type="caution">
    <text evidence="8">The sequence shown here is derived from an EMBL/GenBank/DDBJ whole genome shotgun (WGS) entry which is preliminary data.</text>
</comment>
<keyword evidence="6" id="KW-0732">Signal</keyword>
<dbReference type="PROSITE" id="PS51007">
    <property type="entry name" value="CYTC"/>
    <property type="match status" value="1"/>
</dbReference>
<evidence type="ECO:0000256" key="3">
    <source>
        <dbReference type="ARBA" id="ARBA00023004"/>
    </source>
</evidence>
<evidence type="ECO:0000256" key="1">
    <source>
        <dbReference type="ARBA" id="ARBA00022617"/>
    </source>
</evidence>
<gene>
    <name evidence="8" type="ORF">ACFOKA_09215</name>
</gene>
<dbReference type="InterPro" id="IPR009056">
    <property type="entry name" value="Cyt_c-like_dom"/>
</dbReference>
<reference evidence="9" key="1">
    <citation type="journal article" date="2019" name="Int. J. Syst. Evol. Microbiol.">
        <title>The Global Catalogue of Microorganisms (GCM) 10K type strain sequencing project: providing services to taxonomists for standard genome sequencing and annotation.</title>
        <authorList>
            <consortium name="The Broad Institute Genomics Platform"/>
            <consortium name="The Broad Institute Genome Sequencing Center for Infectious Disease"/>
            <person name="Wu L."/>
            <person name="Ma J."/>
        </authorList>
    </citation>
    <scope>NUCLEOTIDE SEQUENCE [LARGE SCALE GENOMIC DNA]</scope>
    <source>
        <strain evidence="9">KCTC 62164</strain>
    </source>
</reference>
<feature type="signal peptide" evidence="6">
    <location>
        <begin position="1"/>
        <end position="17"/>
    </location>
</feature>